<dbReference type="InterPro" id="IPR011037">
    <property type="entry name" value="Pyrv_Knase-like_insert_dom_sf"/>
</dbReference>
<dbReference type="InterPro" id="IPR005303">
    <property type="entry name" value="MOCOS_middle"/>
</dbReference>
<feature type="domain" description="MOSC" evidence="1">
    <location>
        <begin position="101"/>
        <end position="241"/>
    </location>
</feature>
<evidence type="ECO:0000313" key="2">
    <source>
        <dbReference type="EMBL" id="GAA4724553.1"/>
    </source>
</evidence>
<dbReference type="Proteomes" id="UP001500556">
    <property type="component" value="Unassembled WGS sequence"/>
</dbReference>
<organism evidence="2 3">
    <name type="scientific">Pedococcus ginsenosidimutans</name>
    <dbReference type="NCBI Taxonomy" id="490570"/>
    <lineage>
        <taxon>Bacteria</taxon>
        <taxon>Bacillati</taxon>
        <taxon>Actinomycetota</taxon>
        <taxon>Actinomycetes</taxon>
        <taxon>Micrococcales</taxon>
        <taxon>Intrasporangiaceae</taxon>
        <taxon>Pedococcus</taxon>
    </lineage>
</organism>
<dbReference type="PANTHER" id="PTHR36930:SF1">
    <property type="entry name" value="MOSC DOMAIN-CONTAINING PROTEIN"/>
    <property type="match status" value="1"/>
</dbReference>
<comment type="caution">
    <text evidence="2">The sequence shown here is derived from an EMBL/GenBank/DDBJ whole genome shotgun (WGS) entry which is preliminary data.</text>
</comment>
<keyword evidence="3" id="KW-1185">Reference proteome</keyword>
<evidence type="ECO:0000313" key="3">
    <source>
        <dbReference type="Proteomes" id="UP001500556"/>
    </source>
</evidence>
<name>A0ABP8YBN5_9MICO</name>
<dbReference type="Gene3D" id="2.40.33.20">
    <property type="entry name" value="PK beta-barrel domain-like"/>
    <property type="match status" value="1"/>
</dbReference>
<proteinExistence type="predicted"/>
<dbReference type="InterPro" id="IPR005302">
    <property type="entry name" value="MoCF_Sase_C"/>
</dbReference>
<gene>
    <name evidence="2" type="ORF">GCM10025782_23250</name>
</gene>
<dbReference type="RefSeq" id="WP_345503467.1">
    <property type="nucleotide sequence ID" value="NZ_BAABLO010000011.1"/>
</dbReference>
<evidence type="ECO:0000259" key="1">
    <source>
        <dbReference type="PROSITE" id="PS51340"/>
    </source>
</evidence>
<dbReference type="PROSITE" id="PS51340">
    <property type="entry name" value="MOSC"/>
    <property type="match status" value="1"/>
</dbReference>
<sequence>MTTPPEGALPQARVVALHCFPVKSMGGIAATRLDVAADGVVGDREWAVYDAAGKLASGKHTRRFRRMDPVFDLVARPEGEEDVVLTLPDGTEHVAGRPGTDDALSAHFGEPVRLGREDRVPHQDAAAVSLVGTATLAELGRHEGDGRVLDPRHLRANIVLETDEPYAEDSWAGRELTVGGVRLRVTEPTQRCRMVGVAQVGLEPRDGMLRVVSDQHDLLAGVYAEVLTPGLVALGDAVTLP</sequence>
<dbReference type="Pfam" id="PF03473">
    <property type="entry name" value="MOSC"/>
    <property type="match status" value="1"/>
</dbReference>
<dbReference type="InterPro" id="IPR052716">
    <property type="entry name" value="MOSC_domain"/>
</dbReference>
<reference evidence="3" key="1">
    <citation type="journal article" date="2019" name="Int. J. Syst. Evol. Microbiol.">
        <title>The Global Catalogue of Microorganisms (GCM) 10K type strain sequencing project: providing services to taxonomists for standard genome sequencing and annotation.</title>
        <authorList>
            <consortium name="The Broad Institute Genomics Platform"/>
            <consortium name="The Broad Institute Genome Sequencing Center for Infectious Disease"/>
            <person name="Wu L."/>
            <person name="Ma J."/>
        </authorList>
    </citation>
    <scope>NUCLEOTIDE SEQUENCE [LARGE SCALE GENOMIC DNA]</scope>
    <source>
        <strain evidence="3">JCM 18961</strain>
    </source>
</reference>
<dbReference type="EMBL" id="BAABLO010000011">
    <property type="protein sequence ID" value="GAA4724553.1"/>
    <property type="molecule type" value="Genomic_DNA"/>
</dbReference>
<dbReference type="PANTHER" id="PTHR36930">
    <property type="entry name" value="METAL-SULFUR CLUSTER BIOSYNTHESIS PROTEINS YUAD-RELATED"/>
    <property type="match status" value="1"/>
</dbReference>
<dbReference type="Pfam" id="PF03476">
    <property type="entry name" value="MOSC_N"/>
    <property type="match status" value="1"/>
</dbReference>
<dbReference type="SUPFAM" id="SSF50800">
    <property type="entry name" value="PK beta-barrel domain-like"/>
    <property type="match status" value="1"/>
</dbReference>
<accession>A0ABP8YBN5</accession>
<protein>
    <recommendedName>
        <fullName evidence="1">MOSC domain-containing protein</fullName>
    </recommendedName>
</protein>